<dbReference type="OrthoDB" id="9803495at2"/>
<feature type="transmembrane region" description="Helical" evidence="3">
    <location>
        <begin position="58"/>
        <end position="75"/>
    </location>
</feature>
<feature type="transmembrane region" description="Helical" evidence="3">
    <location>
        <begin position="143"/>
        <end position="166"/>
    </location>
</feature>
<sequence>MSAERLNVRDMTVMAVFAAALAVMSQISIPMPSGVPITLQTFALALIGYSLGAKRGAMAVLVYLLLGAVGVPVFANFHGGAAVFFGVTGGFLWTFWVTALFCGLKRDAGPGPAIASGLIGMILMYAVGLAQFMVLTGTGFKEALMLCVAPFIIKDLVSLVLAYGIAKTVRRRVGL</sequence>
<dbReference type="Gene3D" id="1.10.1760.20">
    <property type="match status" value="1"/>
</dbReference>
<name>A0A1G6ZZU5_PEPNI</name>
<dbReference type="STRING" id="2741.SAMN04489866_11620"/>
<dbReference type="Pfam" id="PF02632">
    <property type="entry name" value="BioY"/>
    <property type="match status" value="1"/>
</dbReference>
<reference evidence="4 5" key="1">
    <citation type="submission" date="2016-10" db="EMBL/GenBank/DDBJ databases">
        <authorList>
            <person name="de Groot N.N."/>
        </authorList>
    </citation>
    <scope>NUCLEOTIDE SEQUENCE [LARGE SCALE GENOMIC DNA]</scope>
    <source>
        <strain evidence="4 5">DSM 20475</strain>
    </source>
</reference>
<evidence type="ECO:0000256" key="1">
    <source>
        <dbReference type="ARBA" id="ARBA00010692"/>
    </source>
</evidence>
<dbReference type="AlphaFoldDB" id="A0A1G6ZZU5"/>
<dbReference type="EMBL" id="FNAF01000016">
    <property type="protein sequence ID" value="SDE07166.1"/>
    <property type="molecule type" value="Genomic_DNA"/>
</dbReference>
<feature type="transmembrane region" description="Helical" evidence="3">
    <location>
        <begin position="35"/>
        <end position="51"/>
    </location>
</feature>
<dbReference type="GO" id="GO:0015225">
    <property type="term" value="F:biotin transmembrane transporter activity"/>
    <property type="evidence" value="ECO:0007669"/>
    <property type="project" value="UniProtKB-UniRule"/>
</dbReference>
<dbReference type="PANTHER" id="PTHR34295:SF1">
    <property type="entry name" value="BIOTIN TRANSPORTER BIOY"/>
    <property type="match status" value="1"/>
</dbReference>
<feature type="transmembrane region" description="Helical" evidence="3">
    <location>
        <begin position="81"/>
        <end position="102"/>
    </location>
</feature>
<keyword evidence="5" id="KW-1185">Reference proteome</keyword>
<dbReference type="PANTHER" id="PTHR34295">
    <property type="entry name" value="BIOTIN TRANSPORTER BIOY"/>
    <property type="match status" value="1"/>
</dbReference>
<comment type="subcellular location">
    <subcellularLocation>
        <location evidence="2">Cell membrane</location>
        <topology evidence="2">Multi-pass membrane protein</topology>
    </subcellularLocation>
</comment>
<comment type="similarity">
    <text evidence="1 2">Belongs to the BioY family.</text>
</comment>
<protein>
    <recommendedName>
        <fullName evidence="2">Biotin transporter</fullName>
    </recommendedName>
</protein>
<dbReference type="RefSeq" id="WP_159428068.1">
    <property type="nucleotide sequence ID" value="NZ_FNAF01000016.1"/>
</dbReference>
<evidence type="ECO:0000256" key="2">
    <source>
        <dbReference type="PIRNR" id="PIRNR016661"/>
    </source>
</evidence>
<keyword evidence="3" id="KW-1133">Transmembrane helix</keyword>
<keyword evidence="2 3" id="KW-0472">Membrane</keyword>
<keyword evidence="2" id="KW-1003">Cell membrane</keyword>
<dbReference type="GO" id="GO:0005886">
    <property type="term" value="C:plasma membrane"/>
    <property type="evidence" value="ECO:0007669"/>
    <property type="project" value="UniProtKB-SubCell"/>
</dbReference>
<feature type="transmembrane region" description="Helical" evidence="3">
    <location>
        <begin position="12"/>
        <end position="29"/>
    </location>
</feature>
<proteinExistence type="inferred from homology"/>
<evidence type="ECO:0000313" key="4">
    <source>
        <dbReference type="EMBL" id="SDE07166.1"/>
    </source>
</evidence>
<dbReference type="PIRSF" id="PIRSF016661">
    <property type="entry name" value="BioY"/>
    <property type="match status" value="1"/>
</dbReference>
<organism evidence="4 5">
    <name type="scientific">Peptococcus niger</name>
    <dbReference type="NCBI Taxonomy" id="2741"/>
    <lineage>
        <taxon>Bacteria</taxon>
        <taxon>Bacillati</taxon>
        <taxon>Bacillota</taxon>
        <taxon>Clostridia</taxon>
        <taxon>Eubacteriales</taxon>
        <taxon>Peptococcaceae</taxon>
        <taxon>Peptococcus</taxon>
    </lineage>
</organism>
<gene>
    <name evidence="4" type="ORF">SAMN04489866_11620</name>
</gene>
<keyword evidence="2" id="KW-0813">Transport</keyword>
<feature type="transmembrane region" description="Helical" evidence="3">
    <location>
        <begin position="114"/>
        <end position="137"/>
    </location>
</feature>
<evidence type="ECO:0000313" key="5">
    <source>
        <dbReference type="Proteomes" id="UP000198995"/>
    </source>
</evidence>
<dbReference type="Proteomes" id="UP000198995">
    <property type="component" value="Unassembled WGS sequence"/>
</dbReference>
<accession>A0A1G6ZZU5</accession>
<evidence type="ECO:0000256" key="3">
    <source>
        <dbReference type="SAM" id="Phobius"/>
    </source>
</evidence>
<keyword evidence="3" id="KW-0812">Transmembrane</keyword>
<dbReference type="InterPro" id="IPR003784">
    <property type="entry name" value="BioY"/>
</dbReference>